<reference evidence="1 2" key="1">
    <citation type="submission" date="2024-09" db="EMBL/GenBank/DDBJ databases">
        <authorList>
            <person name="Sun Q."/>
            <person name="Mori K."/>
        </authorList>
    </citation>
    <scope>NUCLEOTIDE SEQUENCE [LARGE SCALE GENOMIC DNA]</scope>
    <source>
        <strain evidence="1 2">JCM 4557</strain>
    </source>
</reference>
<comment type="caution">
    <text evidence="1">The sequence shown here is derived from an EMBL/GenBank/DDBJ whole genome shotgun (WGS) entry which is preliminary data.</text>
</comment>
<protein>
    <submittedName>
        <fullName evidence="1">Uncharacterized protein</fullName>
    </submittedName>
</protein>
<dbReference type="Proteomes" id="UP001589887">
    <property type="component" value="Unassembled WGS sequence"/>
</dbReference>
<gene>
    <name evidence="1" type="ORF">ACFH04_13345</name>
</gene>
<accession>A0ABV6THT0</accession>
<evidence type="ECO:0000313" key="2">
    <source>
        <dbReference type="Proteomes" id="UP001589887"/>
    </source>
</evidence>
<proteinExistence type="predicted"/>
<keyword evidence="2" id="KW-1185">Reference proteome</keyword>
<dbReference type="RefSeq" id="WP_394319087.1">
    <property type="nucleotide sequence ID" value="NZ_JBHMQV010000009.1"/>
</dbReference>
<evidence type="ECO:0000313" key="1">
    <source>
        <dbReference type="EMBL" id="MFC0844684.1"/>
    </source>
</evidence>
<dbReference type="EMBL" id="JBHMQV010000009">
    <property type="protein sequence ID" value="MFC0844684.1"/>
    <property type="molecule type" value="Genomic_DNA"/>
</dbReference>
<sequence>MKTCDRFASIKSGFEQDIRFLREHAERHAGSSAAKASARHALGVKQNMARALSRHYTRCRICS</sequence>
<organism evidence="1 2">
    <name type="scientific">Streptomyces noboritoensis</name>
    <dbReference type="NCBI Taxonomy" id="67337"/>
    <lineage>
        <taxon>Bacteria</taxon>
        <taxon>Bacillati</taxon>
        <taxon>Actinomycetota</taxon>
        <taxon>Actinomycetes</taxon>
        <taxon>Kitasatosporales</taxon>
        <taxon>Streptomycetaceae</taxon>
        <taxon>Streptomyces</taxon>
    </lineage>
</organism>
<name>A0ABV6THT0_9ACTN</name>